<protein>
    <submittedName>
        <fullName evidence="1">Uncharacterized protein</fullName>
    </submittedName>
</protein>
<name>A0ABY3WZ10_9ACTN</name>
<evidence type="ECO:0000313" key="2">
    <source>
        <dbReference type="Proteomes" id="UP000828924"/>
    </source>
</evidence>
<proteinExistence type="predicted"/>
<keyword evidence="2" id="KW-1185">Reference proteome</keyword>
<accession>A0ABY3WZ10</accession>
<gene>
    <name evidence="1" type="ORF">J4032_29240</name>
</gene>
<organism evidence="1 2">
    <name type="scientific">Streptomyces formicae</name>
    <dbReference type="NCBI Taxonomy" id="1616117"/>
    <lineage>
        <taxon>Bacteria</taxon>
        <taxon>Bacillati</taxon>
        <taxon>Actinomycetota</taxon>
        <taxon>Actinomycetes</taxon>
        <taxon>Kitasatosporales</taxon>
        <taxon>Streptomycetaceae</taxon>
        <taxon>Streptomyces</taxon>
    </lineage>
</organism>
<sequence length="56" mass="6270">MSGELKELTEDSVESARASAWIPLIEDEAALRNIAYHRVVPILNVVFLYLSILCLP</sequence>
<dbReference type="Proteomes" id="UP000828924">
    <property type="component" value="Chromosome"/>
</dbReference>
<dbReference type="RefSeq" id="WP_242335868.1">
    <property type="nucleotide sequence ID" value="NZ_CP071872.1"/>
</dbReference>
<evidence type="ECO:0000313" key="1">
    <source>
        <dbReference type="EMBL" id="UNM15008.1"/>
    </source>
</evidence>
<dbReference type="EMBL" id="CP071872">
    <property type="protein sequence ID" value="UNM15008.1"/>
    <property type="molecule type" value="Genomic_DNA"/>
</dbReference>
<reference evidence="1 2" key="1">
    <citation type="submission" date="2021-03" db="EMBL/GenBank/DDBJ databases">
        <title>Complete genome of Streptomyces formicae strain 1H-GS9 (DSM 100524).</title>
        <authorList>
            <person name="Atanasov K.E."/>
            <person name="Altabella T."/>
            <person name="Ferrer A."/>
        </authorList>
    </citation>
    <scope>NUCLEOTIDE SEQUENCE [LARGE SCALE GENOMIC DNA]</scope>
    <source>
        <strain evidence="1 2">1H-GS9</strain>
    </source>
</reference>